<name>A0ABQ3HF67_9NEIS</name>
<keyword evidence="2" id="KW-1185">Reference proteome</keyword>
<protein>
    <recommendedName>
        <fullName evidence="3">Phage protein</fullName>
    </recommendedName>
</protein>
<reference evidence="2" key="1">
    <citation type="journal article" date="2019" name="Int. J. Syst. Evol. Microbiol.">
        <title>The Global Catalogue of Microorganisms (GCM) 10K type strain sequencing project: providing services to taxonomists for standard genome sequencing and annotation.</title>
        <authorList>
            <consortium name="The Broad Institute Genomics Platform"/>
            <consortium name="The Broad Institute Genome Sequencing Center for Infectious Disease"/>
            <person name="Wu L."/>
            <person name="Ma J."/>
        </authorList>
    </citation>
    <scope>NUCLEOTIDE SEQUENCE [LARGE SCALE GENOMIC DNA]</scope>
    <source>
        <strain evidence="2">KCTC 23713</strain>
    </source>
</reference>
<comment type="caution">
    <text evidence="1">The sequence shown here is derived from an EMBL/GenBank/DDBJ whole genome shotgun (WGS) entry which is preliminary data.</text>
</comment>
<accession>A0ABQ3HF67</accession>
<dbReference type="Proteomes" id="UP000662678">
    <property type="component" value="Unassembled WGS sequence"/>
</dbReference>
<dbReference type="RefSeq" id="WP_189354932.1">
    <property type="nucleotide sequence ID" value="NZ_BMYP01000092.1"/>
</dbReference>
<evidence type="ECO:0000313" key="2">
    <source>
        <dbReference type="Proteomes" id="UP000662678"/>
    </source>
</evidence>
<sequence length="70" mass="8014">MSKPELDAADELDHCCDALECVMTLISDRAGNCTMKDDQLYYLLECVDRRMRDVQRLLAACRTWACPKAE</sequence>
<organism evidence="1 2">
    <name type="scientific">Vogesella fluminis</name>
    <dbReference type="NCBI Taxonomy" id="1069161"/>
    <lineage>
        <taxon>Bacteria</taxon>
        <taxon>Pseudomonadati</taxon>
        <taxon>Pseudomonadota</taxon>
        <taxon>Betaproteobacteria</taxon>
        <taxon>Neisseriales</taxon>
        <taxon>Chromobacteriaceae</taxon>
        <taxon>Vogesella</taxon>
    </lineage>
</organism>
<gene>
    <name evidence="1" type="ORF">GCM10011419_29920</name>
</gene>
<proteinExistence type="predicted"/>
<evidence type="ECO:0008006" key="3">
    <source>
        <dbReference type="Google" id="ProtNLM"/>
    </source>
</evidence>
<dbReference type="EMBL" id="BMYP01000092">
    <property type="protein sequence ID" value="GHD82475.1"/>
    <property type="molecule type" value="Genomic_DNA"/>
</dbReference>
<evidence type="ECO:0000313" key="1">
    <source>
        <dbReference type="EMBL" id="GHD82475.1"/>
    </source>
</evidence>